<dbReference type="PIRSF" id="PIRSF000887">
    <property type="entry name" value="Pesterase_MJ0037"/>
    <property type="match status" value="1"/>
</dbReference>
<dbReference type="PANTHER" id="PTHR39323">
    <property type="entry name" value="BLR1149 PROTEIN"/>
    <property type="match status" value="1"/>
</dbReference>
<dbReference type="InterPro" id="IPR029052">
    <property type="entry name" value="Metallo-depent_PP-like"/>
</dbReference>
<evidence type="ECO:0000313" key="2">
    <source>
        <dbReference type="Proteomes" id="UP000199495"/>
    </source>
</evidence>
<name>A0A1G7Y3W8_9HYPH</name>
<evidence type="ECO:0000313" key="1">
    <source>
        <dbReference type="EMBL" id="SDG91145.1"/>
    </source>
</evidence>
<dbReference type="STRING" id="440168.SAMN04487974_11238"/>
<gene>
    <name evidence="1" type="ORF">SAMN04487974_11238</name>
</gene>
<proteinExistence type="predicted"/>
<dbReference type="EMBL" id="FNCS01000012">
    <property type="protein sequence ID" value="SDG91145.1"/>
    <property type="molecule type" value="Genomic_DNA"/>
</dbReference>
<dbReference type="InterPro" id="IPR024173">
    <property type="entry name" value="Pesterase_MJ0037-like"/>
</dbReference>
<organism evidence="1 2">
    <name type="scientific">Pelagibacterium luteolum</name>
    <dbReference type="NCBI Taxonomy" id="440168"/>
    <lineage>
        <taxon>Bacteria</taxon>
        <taxon>Pseudomonadati</taxon>
        <taxon>Pseudomonadota</taxon>
        <taxon>Alphaproteobacteria</taxon>
        <taxon>Hyphomicrobiales</taxon>
        <taxon>Devosiaceae</taxon>
        <taxon>Pelagibacterium</taxon>
    </lineage>
</organism>
<accession>A0A1G7Y3W8</accession>
<keyword evidence="2" id="KW-1185">Reference proteome</keyword>
<dbReference type="InterPro" id="IPR026336">
    <property type="entry name" value="PdeM-like"/>
</dbReference>
<dbReference type="NCBIfam" id="TIGR04123">
    <property type="entry name" value="P_estr_lig_assc"/>
    <property type="match status" value="1"/>
</dbReference>
<sequence length="235" mass="25364">MAQIQPVSDSDAAPVIRFHGQVFLPLASGALFWPDANALLVADLHLEKLSSYARSGQFLPPYDTGMTLARLQRDLTETGATTVIALGDSFHRDEGSTTLLDKDRATLASMVETRDWFWIAGNHDPAPHGLGGVCCAEISISGCSLRHEPRRGTPGLISGHLHPAARVAINGKSSRRPCFAWDDHLLILPAYGASTGSLNVLSPAFAGLFDKTRLQVSMLGRDRVYPVSTQRLVHG</sequence>
<protein>
    <submittedName>
        <fullName evidence="1">Putative phosphoesterase</fullName>
    </submittedName>
</protein>
<dbReference type="AlphaFoldDB" id="A0A1G7Y3W8"/>
<dbReference type="SUPFAM" id="SSF56300">
    <property type="entry name" value="Metallo-dependent phosphatases"/>
    <property type="match status" value="1"/>
</dbReference>
<reference evidence="1 2" key="1">
    <citation type="submission" date="2016-10" db="EMBL/GenBank/DDBJ databases">
        <authorList>
            <person name="de Groot N.N."/>
        </authorList>
    </citation>
    <scope>NUCLEOTIDE SEQUENCE [LARGE SCALE GENOMIC DNA]</scope>
    <source>
        <strain evidence="1 2">CGMCC 1.10267</strain>
    </source>
</reference>
<dbReference type="PANTHER" id="PTHR39323:SF1">
    <property type="entry name" value="BLR1149 PROTEIN"/>
    <property type="match status" value="1"/>
</dbReference>
<dbReference type="Proteomes" id="UP000199495">
    <property type="component" value="Unassembled WGS sequence"/>
</dbReference>
<dbReference type="Gene3D" id="3.60.21.10">
    <property type="match status" value="1"/>
</dbReference>
<dbReference type="RefSeq" id="WP_176762706.1">
    <property type="nucleotide sequence ID" value="NZ_FNCS01000012.1"/>
</dbReference>